<gene>
    <name evidence="1" type="ORF">PLEPLA_LOCUS16680</name>
</gene>
<comment type="caution">
    <text evidence="1">The sequence shown here is derived from an EMBL/GenBank/DDBJ whole genome shotgun (WGS) entry which is preliminary data.</text>
</comment>
<proteinExistence type="predicted"/>
<reference evidence="1" key="1">
    <citation type="submission" date="2020-03" db="EMBL/GenBank/DDBJ databases">
        <authorList>
            <person name="Weist P."/>
        </authorList>
    </citation>
    <scope>NUCLEOTIDE SEQUENCE</scope>
</reference>
<dbReference type="EMBL" id="CADEAL010001080">
    <property type="protein sequence ID" value="CAB1428706.1"/>
    <property type="molecule type" value="Genomic_DNA"/>
</dbReference>
<sequence length="135" mass="15107">MSWGFPRNPRSVPSPAHSDPFLTLNWLKPASSYDQLLKEEDLSEAAHRNSPARSDASQTFFPNLHSGVTAVHPCRSARFIPLRSTSSTSLKKKDDVHPIEAARENPLLVRSSAEDRLRDHVIHWPDAHAHREGGT</sequence>
<keyword evidence="2" id="KW-1185">Reference proteome</keyword>
<dbReference type="AlphaFoldDB" id="A0A9N7UCX9"/>
<evidence type="ECO:0000313" key="1">
    <source>
        <dbReference type="EMBL" id="CAB1428706.1"/>
    </source>
</evidence>
<accession>A0A9N7UCX9</accession>
<evidence type="ECO:0000313" key="2">
    <source>
        <dbReference type="Proteomes" id="UP001153269"/>
    </source>
</evidence>
<name>A0A9N7UCX9_PLEPL</name>
<organism evidence="1 2">
    <name type="scientific">Pleuronectes platessa</name>
    <name type="common">European plaice</name>
    <dbReference type="NCBI Taxonomy" id="8262"/>
    <lineage>
        <taxon>Eukaryota</taxon>
        <taxon>Metazoa</taxon>
        <taxon>Chordata</taxon>
        <taxon>Craniata</taxon>
        <taxon>Vertebrata</taxon>
        <taxon>Euteleostomi</taxon>
        <taxon>Actinopterygii</taxon>
        <taxon>Neopterygii</taxon>
        <taxon>Teleostei</taxon>
        <taxon>Neoteleostei</taxon>
        <taxon>Acanthomorphata</taxon>
        <taxon>Carangaria</taxon>
        <taxon>Pleuronectiformes</taxon>
        <taxon>Pleuronectoidei</taxon>
        <taxon>Pleuronectidae</taxon>
        <taxon>Pleuronectes</taxon>
    </lineage>
</organism>
<dbReference type="Proteomes" id="UP001153269">
    <property type="component" value="Unassembled WGS sequence"/>
</dbReference>
<feature type="non-terminal residue" evidence="1">
    <location>
        <position position="135"/>
    </location>
</feature>
<protein>
    <submittedName>
        <fullName evidence="1">Uncharacterized protein</fullName>
    </submittedName>
</protein>